<gene>
    <name evidence="1" type="ORF">RHGRI_006160</name>
</gene>
<sequence length="77" mass="8883">MVKPSREVIVGSYFRIPANSDHQKPFIKLSECCGVQNMHLKLLQTSYSRRAKTLTAGTMGVCLLHLIWMRQKFFIVK</sequence>
<reference evidence="1" key="1">
    <citation type="submission" date="2020-08" db="EMBL/GenBank/DDBJ databases">
        <title>Plant Genome Project.</title>
        <authorList>
            <person name="Zhang R.-G."/>
        </authorList>
    </citation>
    <scope>NUCLEOTIDE SEQUENCE</scope>
    <source>
        <strain evidence="1">WSP0</strain>
        <tissue evidence="1">Leaf</tissue>
    </source>
</reference>
<organism evidence="1 2">
    <name type="scientific">Rhododendron griersonianum</name>
    <dbReference type="NCBI Taxonomy" id="479676"/>
    <lineage>
        <taxon>Eukaryota</taxon>
        <taxon>Viridiplantae</taxon>
        <taxon>Streptophyta</taxon>
        <taxon>Embryophyta</taxon>
        <taxon>Tracheophyta</taxon>
        <taxon>Spermatophyta</taxon>
        <taxon>Magnoliopsida</taxon>
        <taxon>eudicotyledons</taxon>
        <taxon>Gunneridae</taxon>
        <taxon>Pentapetalae</taxon>
        <taxon>asterids</taxon>
        <taxon>Ericales</taxon>
        <taxon>Ericaceae</taxon>
        <taxon>Ericoideae</taxon>
        <taxon>Rhodoreae</taxon>
        <taxon>Rhododendron</taxon>
    </lineage>
</organism>
<dbReference type="Proteomes" id="UP000823749">
    <property type="component" value="Chromosome 2"/>
</dbReference>
<protein>
    <submittedName>
        <fullName evidence="1">Uncharacterized protein</fullName>
    </submittedName>
</protein>
<evidence type="ECO:0000313" key="1">
    <source>
        <dbReference type="EMBL" id="KAG5563619.1"/>
    </source>
</evidence>
<proteinExistence type="predicted"/>
<name>A0AAV6LHR6_9ERIC</name>
<evidence type="ECO:0000313" key="2">
    <source>
        <dbReference type="Proteomes" id="UP000823749"/>
    </source>
</evidence>
<keyword evidence="2" id="KW-1185">Reference proteome</keyword>
<accession>A0AAV6LHR6</accession>
<dbReference type="AlphaFoldDB" id="A0AAV6LHR6"/>
<comment type="caution">
    <text evidence="1">The sequence shown here is derived from an EMBL/GenBank/DDBJ whole genome shotgun (WGS) entry which is preliminary data.</text>
</comment>
<dbReference type="EMBL" id="JACTNZ010000002">
    <property type="protein sequence ID" value="KAG5563619.1"/>
    <property type="molecule type" value="Genomic_DNA"/>
</dbReference>